<dbReference type="AlphaFoldDB" id="A0A6G1H4B5"/>
<dbReference type="OrthoDB" id="10253878at2759"/>
<reference evidence="4" key="1">
    <citation type="journal article" date="2020" name="Stud. Mycol.">
        <title>101 Dothideomycetes genomes: a test case for predicting lifestyles and emergence of pathogens.</title>
        <authorList>
            <person name="Haridas S."/>
            <person name="Albert R."/>
            <person name="Binder M."/>
            <person name="Bloem J."/>
            <person name="Labutti K."/>
            <person name="Salamov A."/>
            <person name="Andreopoulos B."/>
            <person name="Baker S."/>
            <person name="Barry K."/>
            <person name="Bills G."/>
            <person name="Bluhm B."/>
            <person name="Cannon C."/>
            <person name="Castanera R."/>
            <person name="Culley D."/>
            <person name="Daum C."/>
            <person name="Ezra D."/>
            <person name="Gonzalez J."/>
            <person name="Henrissat B."/>
            <person name="Kuo A."/>
            <person name="Liang C."/>
            <person name="Lipzen A."/>
            <person name="Lutzoni F."/>
            <person name="Magnuson J."/>
            <person name="Mondo S."/>
            <person name="Nolan M."/>
            <person name="Ohm R."/>
            <person name="Pangilinan J."/>
            <person name="Park H.-J."/>
            <person name="Ramirez L."/>
            <person name="Alfaro M."/>
            <person name="Sun H."/>
            <person name="Tritt A."/>
            <person name="Yoshinaga Y."/>
            <person name="Zwiers L.-H."/>
            <person name="Turgeon B."/>
            <person name="Goodwin S."/>
            <person name="Spatafora J."/>
            <person name="Crous P."/>
            <person name="Grigoriev I."/>
        </authorList>
    </citation>
    <scope>NUCLEOTIDE SEQUENCE</scope>
    <source>
        <strain evidence="4">CBS 113979</strain>
    </source>
</reference>
<sequence>MASNFTCRTCLRALRTPRGLQAKSNSLAQPAPFIQRARPILACPKSTKASPSAAAQKVKTTPNVAPRPNAAKPPATTSTYVAPKPKESVAEVEAQPLEQEYQGDPETSAGSLIGTNQENYASYCATDFFFRECKRPAAYTIGEVKHTEERPKNEAGEDVGVPQEGADWYEILDLEPTFHAWAQITMLHVYLLITRLRHLPPSSFKIWEQHLTDHLFVTAEDNMVVYHGLNAASIRNKYLKDLFNQWRGLLAAYDEGIMRGDATLAEAVWRNIFKGADVDAVQIAMVTSWIRKEMSRLEGMTDDMLVLGKWKFGGLREEEARVLVESRWMKAPFEEAEEVEERVAEVKKA</sequence>
<organism evidence="4 5">
    <name type="scientific">Aulographum hederae CBS 113979</name>
    <dbReference type="NCBI Taxonomy" id="1176131"/>
    <lineage>
        <taxon>Eukaryota</taxon>
        <taxon>Fungi</taxon>
        <taxon>Dikarya</taxon>
        <taxon>Ascomycota</taxon>
        <taxon>Pezizomycotina</taxon>
        <taxon>Dothideomycetes</taxon>
        <taxon>Pleosporomycetidae</taxon>
        <taxon>Aulographales</taxon>
        <taxon>Aulographaceae</taxon>
    </lineage>
</organism>
<feature type="domain" description="Ubiquinol-cytochrome c chaperone" evidence="3">
    <location>
        <begin position="172"/>
        <end position="312"/>
    </location>
</feature>
<dbReference type="PANTHER" id="PTHR12184:SF1">
    <property type="entry name" value="UBIQUINOL-CYTOCHROME-C REDUCTASE COMPLEX ASSEMBLY FACTOR 1"/>
    <property type="match status" value="1"/>
</dbReference>
<comment type="similarity">
    <text evidence="1">Belongs to the CBP3 family.</text>
</comment>
<dbReference type="PANTHER" id="PTHR12184">
    <property type="entry name" value="UBIQUINOL-CYTOCHROME C REDUCTASE COMPLEX ASSEMBLY FACTOR 1 FAMILY MEMBER"/>
    <property type="match status" value="1"/>
</dbReference>
<dbReference type="Proteomes" id="UP000800041">
    <property type="component" value="Unassembled WGS sequence"/>
</dbReference>
<dbReference type="InterPro" id="IPR021150">
    <property type="entry name" value="Ubiq_cyt_c_chap"/>
</dbReference>
<evidence type="ECO:0000313" key="4">
    <source>
        <dbReference type="EMBL" id="KAF1987897.1"/>
    </source>
</evidence>
<protein>
    <recommendedName>
        <fullName evidence="3">Ubiquinol-cytochrome c chaperone domain-containing protein</fullName>
    </recommendedName>
</protein>
<dbReference type="Pfam" id="PF03981">
    <property type="entry name" value="Ubiq_cyt_C_chap"/>
    <property type="match status" value="1"/>
</dbReference>
<feature type="region of interest" description="Disordered" evidence="2">
    <location>
        <begin position="49"/>
        <end position="87"/>
    </location>
</feature>
<dbReference type="InterPro" id="IPR007129">
    <property type="entry name" value="Ubiqinol_cyt_c_chaperone_CPB3"/>
</dbReference>
<accession>A0A6G1H4B5</accession>
<gene>
    <name evidence="4" type="ORF">K402DRAFT_453114</name>
</gene>
<keyword evidence="5" id="KW-1185">Reference proteome</keyword>
<evidence type="ECO:0000256" key="2">
    <source>
        <dbReference type="SAM" id="MobiDB-lite"/>
    </source>
</evidence>
<dbReference type="GO" id="GO:0034551">
    <property type="term" value="P:mitochondrial respiratory chain complex III assembly"/>
    <property type="evidence" value="ECO:0007669"/>
    <property type="project" value="TreeGrafter"/>
</dbReference>
<evidence type="ECO:0000256" key="1">
    <source>
        <dbReference type="ARBA" id="ARBA00006407"/>
    </source>
</evidence>
<evidence type="ECO:0000313" key="5">
    <source>
        <dbReference type="Proteomes" id="UP000800041"/>
    </source>
</evidence>
<dbReference type="EMBL" id="ML977150">
    <property type="protein sequence ID" value="KAF1987897.1"/>
    <property type="molecule type" value="Genomic_DNA"/>
</dbReference>
<proteinExistence type="inferred from homology"/>
<evidence type="ECO:0000259" key="3">
    <source>
        <dbReference type="Pfam" id="PF03981"/>
    </source>
</evidence>
<dbReference type="GO" id="GO:0005739">
    <property type="term" value="C:mitochondrion"/>
    <property type="evidence" value="ECO:0007669"/>
    <property type="project" value="TreeGrafter"/>
</dbReference>
<name>A0A6G1H4B5_9PEZI</name>